<evidence type="ECO:0000313" key="2">
    <source>
        <dbReference type="EMBL" id="TNN72204.1"/>
    </source>
</evidence>
<keyword evidence="3" id="KW-1185">Reference proteome</keyword>
<feature type="compositionally biased region" description="Polar residues" evidence="1">
    <location>
        <begin position="71"/>
        <end position="84"/>
    </location>
</feature>
<feature type="region of interest" description="Disordered" evidence="1">
    <location>
        <begin position="71"/>
        <end position="100"/>
    </location>
</feature>
<evidence type="ECO:0000256" key="1">
    <source>
        <dbReference type="SAM" id="MobiDB-lite"/>
    </source>
</evidence>
<sequence>MPPDPPDIAGEMSFLPKLSRLLETLLMLSGAVLGLGPELEREIKPVHYLHLCFVYLQSRVTLSAKRASHITSRSWSGNSRPNNSRTHRLQDGDGQTEGNGVLDAVDFGHYGNRRPRVLGPGERDAGQHLVLTLEQQIVLENHGSAVSIS</sequence>
<dbReference type="AlphaFoldDB" id="A0A4Z2I4H1"/>
<protein>
    <submittedName>
        <fullName evidence="2">Uncharacterized protein</fullName>
    </submittedName>
</protein>
<evidence type="ECO:0000313" key="3">
    <source>
        <dbReference type="Proteomes" id="UP000314294"/>
    </source>
</evidence>
<organism evidence="2 3">
    <name type="scientific">Liparis tanakae</name>
    <name type="common">Tanaka's snailfish</name>
    <dbReference type="NCBI Taxonomy" id="230148"/>
    <lineage>
        <taxon>Eukaryota</taxon>
        <taxon>Metazoa</taxon>
        <taxon>Chordata</taxon>
        <taxon>Craniata</taxon>
        <taxon>Vertebrata</taxon>
        <taxon>Euteleostomi</taxon>
        <taxon>Actinopterygii</taxon>
        <taxon>Neopterygii</taxon>
        <taxon>Teleostei</taxon>
        <taxon>Neoteleostei</taxon>
        <taxon>Acanthomorphata</taxon>
        <taxon>Eupercaria</taxon>
        <taxon>Perciformes</taxon>
        <taxon>Cottioidei</taxon>
        <taxon>Cottales</taxon>
        <taxon>Liparidae</taxon>
        <taxon>Liparis</taxon>
    </lineage>
</organism>
<reference evidence="2 3" key="1">
    <citation type="submission" date="2019-03" db="EMBL/GenBank/DDBJ databases">
        <title>First draft genome of Liparis tanakae, snailfish: a comprehensive survey of snailfish specific genes.</title>
        <authorList>
            <person name="Kim W."/>
            <person name="Song I."/>
            <person name="Jeong J.-H."/>
            <person name="Kim D."/>
            <person name="Kim S."/>
            <person name="Ryu S."/>
            <person name="Song J.Y."/>
            <person name="Lee S.K."/>
        </authorList>
    </citation>
    <scope>NUCLEOTIDE SEQUENCE [LARGE SCALE GENOMIC DNA]</scope>
    <source>
        <tissue evidence="2">Muscle</tissue>
    </source>
</reference>
<comment type="caution">
    <text evidence="2">The sequence shown here is derived from an EMBL/GenBank/DDBJ whole genome shotgun (WGS) entry which is preliminary data.</text>
</comment>
<dbReference type="Proteomes" id="UP000314294">
    <property type="component" value="Unassembled WGS sequence"/>
</dbReference>
<proteinExistence type="predicted"/>
<name>A0A4Z2I4H1_9TELE</name>
<dbReference type="EMBL" id="SRLO01000141">
    <property type="protein sequence ID" value="TNN72204.1"/>
    <property type="molecule type" value="Genomic_DNA"/>
</dbReference>
<accession>A0A4Z2I4H1</accession>
<gene>
    <name evidence="2" type="ORF">EYF80_017632</name>
</gene>